<evidence type="ECO:0000256" key="6">
    <source>
        <dbReference type="ARBA" id="ARBA00022989"/>
    </source>
</evidence>
<dbReference type="EMBL" id="KZ412973">
    <property type="protein sequence ID" value="PIO53431.1"/>
    <property type="molecule type" value="Genomic_DNA"/>
</dbReference>
<keyword evidence="11 13" id="KW-0739">Sodium transport</keyword>
<keyword evidence="5 13" id="KW-0812">Transmembrane</keyword>
<evidence type="ECO:0000256" key="3">
    <source>
        <dbReference type="ARBA" id="ARBA00022448"/>
    </source>
</evidence>
<keyword evidence="7" id="KW-0915">Sodium</keyword>
<accession>A0A2G9T646</accession>
<protein>
    <submittedName>
        <fullName evidence="15">Uncharacterized protein</fullName>
    </submittedName>
</protein>
<reference evidence="15 16" key="1">
    <citation type="submission" date="2015-09" db="EMBL/GenBank/DDBJ databases">
        <title>Draft genome of the parasitic nematode Teladorsagia circumcincta isolate WARC Sus (inbred).</title>
        <authorList>
            <person name="Mitreva M."/>
        </authorList>
    </citation>
    <scope>NUCLEOTIDE SEQUENCE [LARGE SCALE GENOMIC DNA]</scope>
    <source>
        <strain evidence="15 16">S</strain>
    </source>
</reference>
<dbReference type="AlphaFoldDB" id="A0A2G9T646"/>
<keyword evidence="10" id="KW-0325">Glycoprotein</keyword>
<keyword evidence="3 13" id="KW-0813">Transport</keyword>
<evidence type="ECO:0000256" key="4">
    <source>
        <dbReference type="ARBA" id="ARBA00022461"/>
    </source>
</evidence>
<sequence length="76" mass="8697">MGYDHVPQTVWVILFLGCMTMLYMNAQSVLKKYKRNEKIVDIQLKFDTAPFPAITLCNLNPYKASLATSVDLVKRT</sequence>
<evidence type="ECO:0000256" key="8">
    <source>
        <dbReference type="ARBA" id="ARBA00023065"/>
    </source>
</evidence>
<keyword evidence="6 14" id="KW-1133">Transmembrane helix</keyword>
<evidence type="ECO:0000256" key="13">
    <source>
        <dbReference type="RuleBase" id="RU000679"/>
    </source>
</evidence>
<dbReference type="InterPro" id="IPR001873">
    <property type="entry name" value="ENaC"/>
</dbReference>
<feature type="non-terminal residue" evidence="15">
    <location>
        <position position="76"/>
    </location>
</feature>
<evidence type="ECO:0000256" key="11">
    <source>
        <dbReference type="ARBA" id="ARBA00023201"/>
    </source>
</evidence>
<keyword evidence="9 14" id="KW-0472">Membrane</keyword>
<keyword evidence="4 13" id="KW-0894">Sodium channel</keyword>
<organism evidence="15 16">
    <name type="scientific">Teladorsagia circumcincta</name>
    <name type="common">Brown stomach worm</name>
    <name type="synonym">Ostertagia circumcincta</name>
    <dbReference type="NCBI Taxonomy" id="45464"/>
    <lineage>
        <taxon>Eukaryota</taxon>
        <taxon>Metazoa</taxon>
        <taxon>Ecdysozoa</taxon>
        <taxon>Nematoda</taxon>
        <taxon>Chromadorea</taxon>
        <taxon>Rhabditida</taxon>
        <taxon>Rhabditina</taxon>
        <taxon>Rhabditomorpha</taxon>
        <taxon>Strongyloidea</taxon>
        <taxon>Trichostrongylidae</taxon>
        <taxon>Teladorsagia</taxon>
    </lineage>
</organism>
<gene>
    <name evidence="15" type="ORF">TELCIR_25234</name>
</gene>
<evidence type="ECO:0000256" key="12">
    <source>
        <dbReference type="ARBA" id="ARBA00023303"/>
    </source>
</evidence>
<feature type="transmembrane region" description="Helical" evidence="14">
    <location>
        <begin position="6"/>
        <end position="26"/>
    </location>
</feature>
<evidence type="ECO:0000256" key="5">
    <source>
        <dbReference type="ARBA" id="ARBA00022692"/>
    </source>
</evidence>
<dbReference type="GO" id="GO:0015280">
    <property type="term" value="F:ligand-gated sodium channel activity"/>
    <property type="evidence" value="ECO:0007669"/>
    <property type="project" value="TreeGrafter"/>
</dbReference>
<dbReference type="Pfam" id="PF00858">
    <property type="entry name" value="ASC"/>
    <property type="match status" value="1"/>
</dbReference>
<comment type="similarity">
    <text evidence="2 13">Belongs to the amiloride-sensitive sodium channel (TC 1.A.6) family.</text>
</comment>
<dbReference type="PANTHER" id="PTHR11690">
    <property type="entry name" value="AMILORIDE-SENSITIVE SODIUM CHANNEL-RELATED"/>
    <property type="match status" value="1"/>
</dbReference>
<evidence type="ECO:0000256" key="7">
    <source>
        <dbReference type="ARBA" id="ARBA00023053"/>
    </source>
</evidence>
<evidence type="ECO:0000256" key="9">
    <source>
        <dbReference type="ARBA" id="ARBA00023136"/>
    </source>
</evidence>
<evidence type="ECO:0000256" key="2">
    <source>
        <dbReference type="ARBA" id="ARBA00007193"/>
    </source>
</evidence>
<evidence type="ECO:0000256" key="14">
    <source>
        <dbReference type="SAM" id="Phobius"/>
    </source>
</evidence>
<evidence type="ECO:0000256" key="1">
    <source>
        <dbReference type="ARBA" id="ARBA00004141"/>
    </source>
</evidence>
<keyword evidence="16" id="KW-1185">Reference proteome</keyword>
<dbReference type="GO" id="GO:0005886">
    <property type="term" value="C:plasma membrane"/>
    <property type="evidence" value="ECO:0007669"/>
    <property type="project" value="TreeGrafter"/>
</dbReference>
<dbReference type="PRINTS" id="PR01078">
    <property type="entry name" value="AMINACHANNEL"/>
</dbReference>
<evidence type="ECO:0000313" key="16">
    <source>
        <dbReference type="Proteomes" id="UP000230423"/>
    </source>
</evidence>
<name>A0A2G9T646_TELCI</name>
<comment type="subcellular location">
    <subcellularLocation>
        <location evidence="1">Membrane</location>
        <topology evidence="1">Multi-pass membrane protein</topology>
    </subcellularLocation>
</comment>
<keyword evidence="8 13" id="KW-0406">Ion transport</keyword>
<dbReference type="OrthoDB" id="6238402at2759"/>
<dbReference type="Proteomes" id="UP000230423">
    <property type="component" value="Unassembled WGS sequence"/>
</dbReference>
<dbReference type="PANTHER" id="PTHR11690:SF275">
    <property type="entry name" value="DEGENERIN MEC-4"/>
    <property type="match status" value="1"/>
</dbReference>
<keyword evidence="12 13" id="KW-0407">Ion channel</keyword>
<evidence type="ECO:0000256" key="10">
    <source>
        <dbReference type="ARBA" id="ARBA00023180"/>
    </source>
</evidence>
<evidence type="ECO:0000313" key="15">
    <source>
        <dbReference type="EMBL" id="PIO53431.1"/>
    </source>
</evidence>
<proteinExistence type="inferred from homology"/>